<dbReference type="PANTHER" id="PTHR43155:SF2">
    <property type="entry name" value="CYCLIC DI-GMP PHOSPHODIESTERASE PA4108"/>
    <property type="match status" value="1"/>
</dbReference>
<evidence type="ECO:0000259" key="1">
    <source>
        <dbReference type="PROSITE" id="PS51832"/>
    </source>
</evidence>
<feature type="domain" description="HD-GYP" evidence="1">
    <location>
        <begin position="226"/>
        <end position="429"/>
    </location>
</feature>
<dbReference type="InterPro" id="IPR037522">
    <property type="entry name" value="HD_GYP_dom"/>
</dbReference>
<dbReference type="Gene3D" id="1.10.3210.10">
    <property type="entry name" value="Hypothetical protein af1432"/>
    <property type="match status" value="1"/>
</dbReference>
<organism evidence="2 3">
    <name type="scientific">Oceanidesulfovibrio indonesiensis</name>
    <dbReference type="NCBI Taxonomy" id="54767"/>
    <lineage>
        <taxon>Bacteria</taxon>
        <taxon>Pseudomonadati</taxon>
        <taxon>Thermodesulfobacteriota</taxon>
        <taxon>Desulfovibrionia</taxon>
        <taxon>Desulfovibrionales</taxon>
        <taxon>Desulfovibrionaceae</taxon>
        <taxon>Oceanidesulfovibrio</taxon>
    </lineage>
</organism>
<accession>A0A7M3MF49</accession>
<dbReference type="InterPro" id="IPR003607">
    <property type="entry name" value="HD/PDEase_dom"/>
</dbReference>
<dbReference type="SUPFAM" id="SSF109604">
    <property type="entry name" value="HD-domain/PDEase-like"/>
    <property type="match status" value="1"/>
</dbReference>
<dbReference type="PANTHER" id="PTHR43155">
    <property type="entry name" value="CYCLIC DI-GMP PHOSPHODIESTERASE PA4108-RELATED"/>
    <property type="match status" value="1"/>
</dbReference>
<proteinExistence type="predicted"/>
<dbReference type="Pfam" id="PF11871">
    <property type="entry name" value="DUF3391"/>
    <property type="match status" value="1"/>
</dbReference>
<dbReference type="Proteomes" id="UP000448292">
    <property type="component" value="Unassembled WGS sequence"/>
</dbReference>
<gene>
    <name evidence="2" type="ORF">DPQ33_08350</name>
</gene>
<dbReference type="PROSITE" id="PS51832">
    <property type="entry name" value="HD_GYP"/>
    <property type="match status" value="1"/>
</dbReference>
<sequence>MFPVETSQDVEGRWRNSRCPILGAISRAQPFLARDMDRAYHGNCQSSDIMPLCACPDGHRPQHAAVAGMREPSMKTPQSTEYPIHVDQLCVGVYVRLEDSDAKAPLLWRNGFKIKSEKQIEKLKNIGFTEVIAVLDKSDRFPLPADPEPEPVSEPVRRPKFKTPVSKELSSLKEETLRRNKERRERFKRCETMYDASVGRVAQLLRQVSGKSEDAAREAAGVVGVMVETFLADRDVLVNLINTQPTEELRHYHALNVCVLSLMMGKEVKLSEEQMHALGMGALLHDVGKGRMPVSQLSRGRATAMKHAVERYYQQHPAMGAKIAQDLPLFPPQGVPAILHHHEAMDGSGFPKGLSGSQIAPLARVVAVANLYDNLCNVGVGDEDESPLTPHEALKHIYNKRRNAVDGRLLSVFIRCIGVYPPGTVVQLSNGLVGMVVSINPLKSSRPAVMVYHAEIPKREALIVDLRIEEELQIEKTIRPEELPREVFKYLSPSRRIGYYADSMAAT</sequence>
<reference evidence="2 3" key="1">
    <citation type="submission" date="2018-06" db="EMBL/GenBank/DDBJ databases">
        <title>Complete genome of Desulfovibrio indonesiensis P37SLT.</title>
        <authorList>
            <person name="Crispim J.S."/>
            <person name="Vidigal P.M.P."/>
            <person name="Silva L.C.F."/>
            <person name="Laguardia C.N."/>
            <person name="Araujo L.C."/>
            <person name="Dias R.S."/>
            <person name="Sousa M.P."/>
            <person name="Paula S.O."/>
            <person name="Silva C."/>
        </authorList>
    </citation>
    <scope>NUCLEOTIDE SEQUENCE [LARGE SCALE GENOMIC DNA]</scope>
    <source>
        <strain evidence="2 3">P37SLT</strain>
    </source>
</reference>
<dbReference type="Pfam" id="PF13487">
    <property type="entry name" value="HD_5"/>
    <property type="match status" value="1"/>
</dbReference>
<dbReference type="AlphaFoldDB" id="A0A7M3MF49"/>
<dbReference type="EMBL" id="QMIE01000006">
    <property type="protein sequence ID" value="TVM17641.1"/>
    <property type="molecule type" value="Genomic_DNA"/>
</dbReference>
<evidence type="ECO:0000313" key="3">
    <source>
        <dbReference type="Proteomes" id="UP000448292"/>
    </source>
</evidence>
<evidence type="ECO:0000313" key="2">
    <source>
        <dbReference type="EMBL" id="TVM17641.1"/>
    </source>
</evidence>
<protein>
    <submittedName>
        <fullName evidence="2">HD-GYP domain-containing protein</fullName>
    </submittedName>
</protein>
<name>A0A7M3MF49_9BACT</name>
<dbReference type="InterPro" id="IPR021812">
    <property type="entry name" value="DUF3391"/>
</dbReference>
<dbReference type="CDD" id="cd00077">
    <property type="entry name" value="HDc"/>
    <property type="match status" value="1"/>
</dbReference>
<keyword evidence="3" id="KW-1185">Reference proteome</keyword>
<dbReference type="SMART" id="SM00471">
    <property type="entry name" value="HDc"/>
    <property type="match status" value="1"/>
</dbReference>
<comment type="caution">
    <text evidence="2">The sequence shown here is derived from an EMBL/GenBank/DDBJ whole genome shotgun (WGS) entry which is preliminary data.</text>
</comment>